<dbReference type="PIRSF" id="PIRSF001400">
    <property type="entry name" value="Enolase"/>
    <property type="match status" value="1"/>
</dbReference>
<evidence type="ECO:0000259" key="16">
    <source>
        <dbReference type="SMART" id="SM01192"/>
    </source>
</evidence>
<dbReference type="SMART" id="SM01193">
    <property type="entry name" value="Enolase_N"/>
    <property type="match status" value="1"/>
</dbReference>
<dbReference type="PANTHER" id="PTHR11902">
    <property type="entry name" value="ENOLASE"/>
    <property type="match status" value="1"/>
</dbReference>
<comment type="cofactor">
    <cofactor evidence="15">
        <name>Mg(2+)</name>
        <dbReference type="ChEBI" id="CHEBI:18420"/>
    </cofactor>
    <text evidence="15">Mg(2+) is required for catalysis and for stabilizing the dimer.</text>
</comment>
<dbReference type="InterPro" id="IPR020811">
    <property type="entry name" value="Enolase_N"/>
</dbReference>
<feature type="binding site" evidence="12">
    <location>
        <position position="375"/>
    </location>
    <ligand>
        <name>(2R)-2-phosphoglycerate</name>
        <dbReference type="ChEBI" id="CHEBI:58289"/>
    </ligand>
</feature>
<dbReference type="STRING" id="118967.SAMN02745191_0290"/>
<organism evidence="18 19">
    <name type="scientific">Anaerorhabdus furcosa</name>
    <dbReference type="NCBI Taxonomy" id="118967"/>
    <lineage>
        <taxon>Bacteria</taxon>
        <taxon>Bacillati</taxon>
        <taxon>Bacillota</taxon>
        <taxon>Erysipelotrichia</taxon>
        <taxon>Erysipelotrichales</taxon>
        <taxon>Erysipelotrichaceae</taxon>
        <taxon>Anaerorhabdus</taxon>
    </lineage>
</organism>
<dbReference type="SFLD" id="SFLDS00001">
    <property type="entry name" value="Enolase"/>
    <property type="match status" value="1"/>
</dbReference>
<keyword evidence="9 12" id="KW-0324">Glycolysis</keyword>
<reference evidence="19" key="1">
    <citation type="submission" date="2017-02" db="EMBL/GenBank/DDBJ databases">
        <authorList>
            <person name="Varghese N."/>
            <person name="Submissions S."/>
        </authorList>
    </citation>
    <scope>NUCLEOTIDE SEQUENCE [LARGE SCALE GENOMIC DNA]</scope>
    <source>
        <strain evidence="19">ATCC 25662</strain>
    </source>
</reference>
<evidence type="ECO:0000256" key="10">
    <source>
        <dbReference type="ARBA" id="ARBA00023239"/>
    </source>
</evidence>
<evidence type="ECO:0000256" key="3">
    <source>
        <dbReference type="ARBA" id="ARBA00012058"/>
    </source>
</evidence>
<comment type="similarity">
    <text evidence="2 12">Belongs to the enolase family.</text>
</comment>
<keyword evidence="19" id="KW-1185">Reference proteome</keyword>
<dbReference type="EMBL" id="FUWY01000001">
    <property type="protein sequence ID" value="SJZ37136.1"/>
    <property type="molecule type" value="Genomic_DNA"/>
</dbReference>
<feature type="active site" description="Proton donor" evidence="12 13">
    <location>
        <position position="205"/>
    </location>
</feature>
<comment type="pathway">
    <text evidence="1 12">Carbohydrate degradation; glycolysis; pyruvate from D-glyceraldehyde 3-phosphate: step 4/5.</text>
</comment>
<dbReference type="OrthoDB" id="9804716at2"/>
<dbReference type="InterPro" id="IPR020810">
    <property type="entry name" value="Enolase_C"/>
</dbReference>
<feature type="binding site" evidence="14">
    <location>
        <position position="164"/>
    </location>
    <ligand>
        <name>substrate</name>
    </ligand>
</feature>
<dbReference type="FunFam" id="3.20.20.120:FF:000001">
    <property type="entry name" value="Enolase"/>
    <property type="match status" value="1"/>
</dbReference>
<evidence type="ECO:0000313" key="18">
    <source>
        <dbReference type="EMBL" id="SJZ37136.1"/>
    </source>
</evidence>
<feature type="active site" description="Proton acceptor" evidence="12 13">
    <location>
        <position position="346"/>
    </location>
</feature>
<dbReference type="SUPFAM" id="SSF51604">
    <property type="entry name" value="Enolase C-terminal domain-like"/>
    <property type="match status" value="1"/>
</dbReference>
<gene>
    <name evidence="12" type="primary">eno</name>
    <name evidence="18" type="ORF">SAMN02745191_0290</name>
</gene>
<dbReference type="RefSeq" id="WP_078710738.1">
    <property type="nucleotide sequence ID" value="NZ_FUWY01000001.1"/>
</dbReference>
<dbReference type="FunFam" id="3.30.390.10:FF:000001">
    <property type="entry name" value="Enolase"/>
    <property type="match status" value="1"/>
</dbReference>
<dbReference type="UniPathway" id="UPA00109">
    <property type="reaction ID" value="UER00187"/>
</dbReference>
<evidence type="ECO:0000256" key="2">
    <source>
        <dbReference type="ARBA" id="ARBA00009604"/>
    </source>
</evidence>
<evidence type="ECO:0000256" key="5">
    <source>
        <dbReference type="ARBA" id="ARBA00022490"/>
    </source>
</evidence>
<dbReference type="PRINTS" id="PR00148">
    <property type="entry name" value="ENOLASE"/>
</dbReference>
<feature type="domain" description="Enolase N-terminal" evidence="17">
    <location>
        <begin position="4"/>
        <end position="134"/>
    </location>
</feature>
<dbReference type="EC" id="4.2.1.11" evidence="3 12"/>
<evidence type="ECO:0000256" key="11">
    <source>
        <dbReference type="ARBA" id="ARBA00048951"/>
    </source>
</evidence>
<evidence type="ECO:0000256" key="13">
    <source>
        <dbReference type="PIRSR" id="PIRSR001400-1"/>
    </source>
</evidence>
<feature type="binding site" evidence="12 15">
    <location>
        <position position="248"/>
    </location>
    <ligand>
        <name>Mg(2+)</name>
        <dbReference type="ChEBI" id="CHEBI:18420"/>
    </ligand>
</feature>
<sequence>MPYIVDVYAREVIDSRGNPTIEVEVTTESGAFGRAMVPSGASTGEREALELRDGDKSRFLGKGVLKAVSNVNDIIADAIVGMDVTDQCGVDKAMIELDGTKDKSKFGANAILGVSMACAIAAADYYGMPLYRYLGGFNGKTLPVPMMNVLNGGSHADSTVDFQEFMIMPIGATDIKEALRMGAETFHNLRKVLKAKGYNTNVGDEGGFAPSCKDGNEEPLQLIVEAIKAAGYNPSKEGKPGDIAIAMDVAASEFYNTETKVYELVKSNGGTKTTAEMIDMYAEWVEKYPIVSIEDGLGERDWDGWKVLTDRIGDKIQIVGDDLFVTNPAILKEGIDRGIANSILIKVNQIGTLTETFDAMTMAKEAGYTCVVSHRSGETEDTTIADIAVAFNAGQIKTGSMSRTDRIAKYNQLIRIEDELGCVAKYLGRQAFYNVKNK</sequence>
<evidence type="ECO:0000256" key="7">
    <source>
        <dbReference type="ARBA" id="ARBA00022723"/>
    </source>
</evidence>
<feature type="binding site" evidence="14">
    <location>
        <position position="294"/>
    </location>
    <ligand>
        <name>substrate</name>
    </ligand>
</feature>
<dbReference type="Gene3D" id="3.20.20.120">
    <property type="entry name" value="Enolase-like C-terminal domain"/>
    <property type="match status" value="1"/>
</dbReference>
<evidence type="ECO:0000256" key="6">
    <source>
        <dbReference type="ARBA" id="ARBA00022525"/>
    </source>
</evidence>
<feature type="binding site" evidence="14">
    <location>
        <position position="397"/>
    </location>
    <ligand>
        <name>substrate</name>
    </ligand>
</feature>
<evidence type="ECO:0000313" key="19">
    <source>
        <dbReference type="Proteomes" id="UP000243297"/>
    </source>
</evidence>
<dbReference type="InterPro" id="IPR029017">
    <property type="entry name" value="Enolase-like_N"/>
</dbReference>
<evidence type="ECO:0000256" key="12">
    <source>
        <dbReference type="HAMAP-Rule" id="MF_00318"/>
    </source>
</evidence>
<evidence type="ECO:0000256" key="15">
    <source>
        <dbReference type="PIRSR" id="PIRSR001400-3"/>
    </source>
</evidence>
<dbReference type="GO" id="GO:0009986">
    <property type="term" value="C:cell surface"/>
    <property type="evidence" value="ECO:0007669"/>
    <property type="project" value="UniProtKB-SubCell"/>
</dbReference>
<dbReference type="Proteomes" id="UP000243297">
    <property type="component" value="Unassembled WGS sequence"/>
</dbReference>
<dbReference type="SFLD" id="SFLDG00178">
    <property type="entry name" value="enolase"/>
    <property type="match status" value="1"/>
</dbReference>
<comment type="catalytic activity">
    <reaction evidence="11">
        <text>(2R)-2-phosphoglycerate = phosphoenolpyruvate + H2O</text>
        <dbReference type="Rhea" id="RHEA:10164"/>
        <dbReference type="ChEBI" id="CHEBI:15377"/>
        <dbReference type="ChEBI" id="CHEBI:58289"/>
        <dbReference type="ChEBI" id="CHEBI:58702"/>
        <dbReference type="EC" id="4.2.1.11"/>
    </reaction>
    <physiologicalReaction direction="left-to-right" evidence="11">
        <dbReference type="Rhea" id="RHEA:10165"/>
    </physiologicalReaction>
</comment>
<feature type="binding site" evidence="14">
    <location>
        <position position="321"/>
    </location>
    <ligand>
        <name>substrate</name>
    </ligand>
</feature>
<feature type="binding site" evidence="12">
    <location>
        <position position="397"/>
    </location>
    <ligand>
        <name>(2R)-2-phosphoglycerate</name>
        <dbReference type="ChEBI" id="CHEBI:58289"/>
    </ligand>
</feature>
<dbReference type="InterPro" id="IPR036849">
    <property type="entry name" value="Enolase-like_C_sf"/>
</dbReference>
<dbReference type="SFLD" id="SFLDF00002">
    <property type="entry name" value="enolase"/>
    <property type="match status" value="1"/>
</dbReference>
<keyword evidence="10 12" id="KW-0456">Lyase</keyword>
<dbReference type="Gene3D" id="3.30.390.10">
    <property type="entry name" value="Enolase-like, N-terminal domain"/>
    <property type="match status" value="1"/>
</dbReference>
<accession>A0A1T4K3X9</accession>
<proteinExistence type="inferred from homology"/>
<evidence type="ECO:0000256" key="9">
    <source>
        <dbReference type="ARBA" id="ARBA00023152"/>
    </source>
</evidence>
<feature type="domain" description="Enolase C-terminal TIM barrel" evidence="16">
    <location>
        <begin position="139"/>
        <end position="434"/>
    </location>
</feature>
<protein>
    <recommendedName>
        <fullName evidence="4 12">Enolase</fullName>
        <ecNumber evidence="3 12">4.2.1.11</ecNumber>
    </recommendedName>
    <alternativeName>
        <fullName evidence="12">2-phospho-D-glycerate hydro-lyase</fullName>
    </alternativeName>
    <alternativeName>
        <fullName evidence="12">2-phosphoglycerate dehydratase</fullName>
    </alternativeName>
</protein>
<name>A0A1T4K3X9_9FIRM</name>
<dbReference type="HAMAP" id="MF_00318">
    <property type="entry name" value="Enolase"/>
    <property type="match status" value="1"/>
</dbReference>
<keyword evidence="6 12" id="KW-0964">Secreted</keyword>
<comment type="cofactor">
    <cofactor evidence="12">
        <name>Mg(2+)</name>
        <dbReference type="ChEBI" id="CHEBI:18420"/>
    </cofactor>
    <text evidence="12">Binds a second Mg(2+) ion via substrate during catalysis.</text>
</comment>
<feature type="binding site" evidence="12 15">
    <location>
        <position position="321"/>
    </location>
    <ligand>
        <name>Mg(2+)</name>
        <dbReference type="ChEBI" id="CHEBI:18420"/>
    </ligand>
</feature>
<dbReference type="GO" id="GO:0000287">
    <property type="term" value="F:magnesium ion binding"/>
    <property type="evidence" value="ECO:0007669"/>
    <property type="project" value="UniProtKB-UniRule"/>
</dbReference>
<feature type="binding site" evidence="12">
    <location>
        <position position="163"/>
    </location>
    <ligand>
        <name>(2R)-2-phosphoglycerate</name>
        <dbReference type="ChEBI" id="CHEBI:58289"/>
    </ligand>
</feature>
<dbReference type="GO" id="GO:0004634">
    <property type="term" value="F:phosphopyruvate hydratase activity"/>
    <property type="evidence" value="ECO:0007669"/>
    <property type="project" value="UniProtKB-UniRule"/>
</dbReference>
<feature type="binding site" evidence="12 15">
    <location>
        <position position="294"/>
    </location>
    <ligand>
        <name>Mg(2+)</name>
        <dbReference type="ChEBI" id="CHEBI:18420"/>
    </ligand>
</feature>
<keyword evidence="5 12" id="KW-0963">Cytoplasm</keyword>
<evidence type="ECO:0000256" key="1">
    <source>
        <dbReference type="ARBA" id="ARBA00005031"/>
    </source>
</evidence>
<feature type="binding site" evidence="12">
    <location>
        <position position="346"/>
    </location>
    <ligand>
        <name>(2R)-2-phosphoglycerate</name>
        <dbReference type="ChEBI" id="CHEBI:58289"/>
    </ligand>
</feature>
<dbReference type="SMART" id="SM01192">
    <property type="entry name" value="Enolase_C"/>
    <property type="match status" value="1"/>
</dbReference>
<dbReference type="SUPFAM" id="SSF54826">
    <property type="entry name" value="Enolase N-terminal domain-like"/>
    <property type="match status" value="1"/>
</dbReference>
<comment type="subcellular location">
    <subcellularLocation>
        <location evidence="12">Cytoplasm</location>
    </subcellularLocation>
    <subcellularLocation>
        <location evidence="12">Secreted</location>
    </subcellularLocation>
    <subcellularLocation>
        <location evidence="12">Cell surface</location>
    </subcellularLocation>
    <text evidence="12">Fractions of enolase are present in both the cytoplasm and on the cell surface.</text>
</comment>
<evidence type="ECO:0000256" key="4">
    <source>
        <dbReference type="ARBA" id="ARBA00017068"/>
    </source>
</evidence>
<feature type="binding site" evidence="12">
    <location>
        <position position="376"/>
    </location>
    <ligand>
        <name>(2R)-2-phosphoglycerate</name>
        <dbReference type="ChEBI" id="CHEBI:58289"/>
    </ligand>
</feature>
<dbReference type="NCBIfam" id="TIGR01060">
    <property type="entry name" value="eno"/>
    <property type="match status" value="1"/>
</dbReference>
<comment type="function">
    <text evidence="12">Catalyzes the reversible conversion of 2-phosphoglycerate (2-PG) into phosphoenolpyruvate (PEP). It is essential for the degradation of carbohydrates via glycolysis.</text>
</comment>
<dbReference type="CDD" id="cd03313">
    <property type="entry name" value="enolase"/>
    <property type="match status" value="1"/>
</dbReference>
<dbReference type="PANTHER" id="PTHR11902:SF1">
    <property type="entry name" value="ENOLASE"/>
    <property type="match status" value="1"/>
</dbReference>
<feature type="binding site" evidence="14">
    <location>
        <position position="155"/>
    </location>
    <ligand>
        <name>substrate</name>
    </ligand>
</feature>
<dbReference type="InterPro" id="IPR020809">
    <property type="entry name" value="Enolase_CS"/>
</dbReference>
<dbReference type="GO" id="GO:0005576">
    <property type="term" value="C:extracellular region"/>
    <property type="evidence" value="ECO:0007669"/>
    <property type="project" value="UniProtKB-SubCell"/>
</dbReference>
<dbReference type="PROSITE" id="PS00164">
    <property type="entry name" value="ENOLASE"/>
    <property type="match status" value="1"/>
</dbReference>
<evidence type="ECO:0000256" key="8">
    <source>
        <dbReference type="ARBA" id="ARBA00022842"/>
    </source>
</evidence>
<dbReference type="GO" id="GO:0006096">
    <property type="term" value="P:glycolytic process"/>
    <property type="evidence" value="ECO:0007669"/>
    <property type="project" value="UniProtKB-UniRule"/>
</dbReference>
<keyword evidence="7 12" id="KW-0479">Metal-binding</keyword>
<dbReference type="Pfam" id="PF03952">
    <property type="entry name" value="Enolase_N"/>
    <property type="match status" value="1"/>
</dbReference>
<dbReference type="GO" id="GO:0000015">
    <property type="term" value="C:phosphopyruvate hydratase complex"/>
    <property type="evidence" value="ECO:0007669"/>
    <property type="project" value="InterPro"/>
</dbReference>
<feature type="binding site" evidence="14">
    <location>
        <begin position="373"/>
        <end position="376"/>
    </location>
    <ligand>
        <name>substrate</name>
    </ligand>
</feature>
<keyword evidence="8 12" id="KW-0460">Magnesium</keyword>
<evidence type="ECO:0000256" key="14">
    <source>
        <dbReference type="PIRSR" id="PIRSR001400-2"/>
    </source>
</evidence>
<dbReference type="InterPro" id="IPR000941">
    <property type="entry name" value="Enolase"/>
</dbReference>
<evidence type="ECO:0000259" key="17">
    <source>
        <dbReference type="SMART" id="SM01193"/>
    </source>
</evidence>
<dbReference type="Pfam" id="PF00113">
    <property type="entry name" value="Enolase_C"/>
    <property type="match status" value="1"/>
</dbReference>
<dbReference type="AlphaFoldDB" id="A0A1T4K3X9"/>